<reference evidence="2 3" key="1">
    <citation type="submission" date="2017-09" db="EMBL/GenBank/DDBJ databases">
        <title>Genome sequencing of Besnoitia besnoiti strain Bb-Ger1.</title>
        <authorList>
            <person name="Schares G."/>
            <person name="Venepally P."/>
            <person name="Lorenzi H.A."/>
        </authorList>
    </citation>
    <scope>NUCLEOTIDE SEQUENCE [LARGE SCALE GENOMIC DNA]</scope>
    <source>
        <strain evidence="2 3">Bb-Ger1</strain>
    </source>
</reference>
<dbReference type="EMBL" id="NWUJ01000001">
    <property type="protein sequence ID" value="PFH37822.1"/>
    <property type="molecule type" value="Genomic_DNA"/>
</dbReference>
<keyword evidence="3" id="KW-1185">Reference proteome</keyword>
<protein>
    <submittedName>
        <fullName evidence="2">Uncharacterized protein</fullName>
    </submittedName>
</protein>
<accession>A0A2A9MPQ4</accession>
<dbReference type="AlphaFoldDB" id="A0A2A9MPQ4"/>
<dbReference type="Proteomes" id="UP000224006">
    <property type="component" value="Chromosome I"/>
</dbReference>
<evidence type="ECO:0000256" key="1">
    <source>
        <dbReference type="SAM" id="MobiDB-lite"/>
    </source>
</evidence>
<feature type="region of interest" description="Disordered" evidence="1">
    <location>
        <begin position="155"/>
        <end position="179"/>
    </location>
</feature>
<dbReference type="VEuPathDB" id="ToxoDB:BESB_001640"/>
<sequence>MAAGGNVGSDLTFHPECEVGSTATSPLDNLRCLERLLDVTYSSVCCKLNAGTIPLVVRFPRIFQDEAECPSREANSPDGTSVGSESPARRLSSVASEASEGLADIFGRGVPPGSLTQSADLADLPLPPHSSRSYAVHNVVSPPVCSCLRDARPEEGKTASSHFSDSDSRRGVACDCVSD</sequence>
<evidence type="ECO:0000313" key="2">
    <source>
        <dbReference type="EMBL" id="PFH37822.1"/>
    </source>
</evidence>
<evidence type="ECO:0000313" key="3">
    <source>
        <dbReference type="Proteomes" id="UP000224006"/>
    </source>
</evidence>
<feature type="compositionally biased region" description="Polar residues" evidence="1">
    <location>
        <begin position="73"/>
        <end position="84"/>
    </location>
</feature>
<dbReference type="RefSeq" id="XP_029221831.1">
    <property type="nucleotide sequence ID" value="XM_029358919.1"/>
</dbReference>
<feature type="region of interest" description="Disordered" evidence="1">
    <location>
        <begin position="69"/>
        <end position="95"/>
    </location>
</feature>
<gene>
    <name evidence="2" type="ORF">BESB_001640</name>
</gene>
<dbReference type="GeneID" id="40305227"/>
<dbReference type="OrthoDB" id="346160at2759"/>
<organism evidence="2 3">
    <name type="scientific">Besnoitia besnoiti</name>
    <name type="common">Apicomplexan protozoan</name>
    <dbReference type="NCBI Taxonomy" id="94643"/>
    <lineage>
        <taxon>Eukaryota</taxon>
        <taxon>Sar</taxon>
        <taxon>Alveolata</taxon>
        <taxon>Apicomplexa</taxon>
        <taxon>Conoidasida</taxon>
        <taxon>Coccidia</taxon>
        <taxon>Eucoccidiorida</taxon>
        <taxon>Eimeriorina</taxon>
        <taxon>Sarcocystidae</taxon>
        <taxon>Besnoitia</taxon>
    </lineage>
</organism>
<name>A0A2A9MPQ4_BESBE</name>
<comment type="caution">
    <text evidence="2">The sequence shown here is derived from an EMBL/GenBank/DDBJ whole genome shotgun (WGS) entry which is preliminary data.</text>
</comment>
<dbReference type="KEGG" id="bbes:BESB_001640"/>
<proteinExistence type="predicted"/>